<evidence type="ECO:0000313" key="6">
    <source>
        <dbReference type="EMBL" id="OGY88554.1"/>
    </source>
</evidence>
<proteinExistence type="inferred from homology"/>
<dbReference type="EMBL" id="MHKK01000062">
    <property type="protein sequence ID" value="OGY88554.1"/>
    <property type="molecule type" value="Genomic_DNA"/>
</dbReference>
<dbReference type="SUPFAM" id="SSF52540">
    <property type="entry name" value="P-loop containing nucleoside triphosphate hydrolases"/>
    <property type="match status" value="1"/>
</dbReference>
<dbReference type="GO" id="GO:0005886">
    <property type="term" value="C:plasma membrane"/>
    <property type="evidence" value="ECO:0007669"/>
    <property type="project" value="TreeGrafter"/>
</dbReference>
<keyword evidence="2" id="KW-0547">Nucleotide-binding</keyword>
<evidence type="ECO:0000256" key="3">
    <source>
        <dbReference type="ARBA" id="ARBA00022840"/>
    </source>
</evidence>
<dbReference type="Gene3D" id="3.30.300.160">
    <property type="entry name" value="Type II secretion system, protein E, N-terminal domain"/>
    <property type="match status" value="1"/>
</dbReference>
<evidence type="ECO:0000259" key="4">
    <source>
        <dbReference type="Pfam" id="PF00437"/>
    </source>
</evidence>
<dbReference type="AlphaFoldDB" id="A0A1G2BHA6"/>
<evidence type="ECO:0008006" key="8">
    <source>
        <dbReference type="Google" id="ProtNLM"/>
    </source>
</evidence>
<evidence type="ECO:0000313" key="7">
    <source>
        <dbReference type="Proteomes" id="UP000177817"/>
    </source>
</evidence>
<feature type="domain" description="Bacterial type II secretion system protein E" evidence="4">
    <location>
        <begin position="184"/>
        <end position="577"/>
    </location>
</feature>
<dbReference type="Gene3D" id="3.30.450.90">
    <property type="match status" value="1"/>
</dbReference>
<keyword evidence="3" id="KW-0067">ATP-binding</keyword>
<organism evidence="6 7">
    <name type="scientific">Candidatus Komeilibacteria bacterium RIFCSPHIGHO2_01_FULL_52_14</name>
    <dbReference type="NCBI Taxonomy" id="1798549"/>
    <lineage>
        <taxon>Bacteria</taxon>
        <taxon>Candidatus Komeiliibacteriota</taxon>
    </lineage>
</organism>
<dbReference type="Pfam" id="PF05157">
    <property type="entry name" value="MshEN"/>
    <property type="match status" value="1"/>
</dbReference>
<gene>
    <name evidence="6" type="ORF">A2677_00280</name>
</gene>
<dbReference type="PANTHER" id="PTHR30258:SF1">
    <property type="entry name" value="PROTEIN TRANSPORT PROTEIN HOFB HOMOLOG"/>
    <property type="match status" value="1"/>
</dbReference>
<dbReference type="Pfam" id="PF00437">
    <property type="entry name" value="T2SSE"/>
    <property type="match status" value="1"/>
</dbReference>
<accession>A0A1G2BHA6</accession>
<dbReference type="Proteomes" id="UP000177817">
    <property type="component" value="Unassembled WGS sequence"/>
</dbReference>
<dbReference type="InterPro" id="IPR027417">
    <property type="entry name" value="P-loop_NTPase"/>
</dbReference>
<evidence type="ECO:0000259" key="5">
    <source>
        <dbReference type="Pfam" id="PF05157"/>
    </source>
</evidence>
<reference evidence="6 7" key="1">
    <citation type="journal article" date="2016" name="Nat. Commun.">
        <title>Thousands of microbial genomes shed light on interconnected biogeochemical processes in an aquifer system.</title>
        <authorList>
            <person name="Anantharaman K."/>
            <person name="Brown C.T."/>
            <person name="Hug L.A."/>
            <person name="Sharon I."/>
            <person name="Castelle C.J."/>
            <person name="Probst A.J."/>
            <person name="Thomas B.C."/>
            <person name="Singh A."/>
            <person name="Wilkins M.J."/>
            <person name="Karaoz U."/>
            <person name="Brodie E.L."/>
            <person name="Williams K.H."/>
            <person name="Hubbard S.S."/>
            <person name="Banfield J.F."/>
        </authorList>
    </citation>
    <scope>NUCLEOTIDE SEQUENCE [LARGE SCALE GENOMIC DNA]</scope>
</reference>
<evidence type="ECO:0000256" key="1">
    <source>
        <dbReference type="ARBA" id="ARBA00006611"/>
    </source>
</evidence>
<dbReference type="InterPro" id="IPR001482">
    <property type="entry name" value="T2SS/T4SS_dom"/>
</dbReference>
<dbReference type="InterPro" id="IPR007831">
    <property type="entry name" value="T2SS_GspE_N"/>
</dbReference>
<evidence type="ECO:0000256" key="2">
    <source>
        <dbReference type="ARBA" id="ARBA00022741"/>
    </source>
</evidence>
<feature type="domain" description="Type II secretion system protein GspE N-terminal" evidence="5">
    <location>
        <begin position="61"/>
        <end position="149"/>
    </location>
</feature>
<dbReference type="CDD" id="cd01129">
    <property type="entry name" value="PulE-GspE-like"/>
    <property type="match status" value="1"/>
</dbReference>
<name>A0A1G2BHA6_9BACT</name>
<dbReference type="SUPFAM" id="SSF160246">
    <property type="entry name" value="EspE N-terminal domain-like"/>
    <property type="match status" value="1"/>
</dbReference>
<comment type="caution">
    <text evidence="6">The sequence shown here is derived from an EMBL/GenBank/DDBJ whole genome shotgun (WGS) entry which is preliminary data.</text>
</comment>
<sequence>MVKALIKQYFDLLHAKQVLDDRQYQSVIGQDISSLADAEKAVRQTVVVGEEDLTRIKAELYNLPYAVLIGKVVSSSTLNLLPRDLAENYKIIVFDREMNGIKVGMVDPGNFKAVEAVDFMALKNNLQAQYYTISIDSFRAAIKQYESLHEEVGEALDTAETIFGPKEELVPELSGKESLDEMIKSAPVTKIISVILRHAIEGRASDIHVEPVANQSRIRYRIDGILHTTIVLPIYVHSALVSRIKVMANLKIDETRVPQDGRIRLNIFNKDVDFRISTLPLVMYEKVVMRILSTPEKAPTLQDLGFEGLQLAKMMSNIRKPNGMFLVTGPTGSGKSTTLFAVLSALNSEAVNITTLEDPVEYFIAGVNQSAIRGEVGFTFANGLRSLLRQDPNIIMVGEIRDNETASLAIQASLTGHFLLSTLHTNSAVGAIPRLYDMKVEPFLLSNTCNLLAAQRLVRKICIHCKEEVKIDPKVMYRIAEEFQAIPDRALYGGINKSSPMKFFRGRGCPRCGGSGYSGRSAVVEAIDVTKQMKDLITTGFRRKEVEEELKRQDFITMKQDGIIKTLLGITSLEEVFVASEEKI</sequence>
<protein>
    <recommendedName>
        <fullName evidence="8">AAA+ ATPase domain-containing protein</fullName>
    </recommendedName>
</protein>
<dbReference type="PANTHER" id="PTHR30258">
    <property type="entry name" value="TYPE II SECRETION SYSTEM PROTEIN GSPE-RELATED"/>
    <property type="match status" value="1"/>
</dbReference>
<comment type="similarity">
    <text evidence="1">Belongs to the GSP E family.</text>
</comment>
<dbReference type="InterPro" id="IPR037257">
    <property type="entry name" value="T2SS_E_N_sf"/>
</dbReference>
<dbReference type="Gene3D" id="3.40.50.300">
    <property type="entry name" value="P-loop containing nucleotide triphosphate hydrolases"/>
    <property type="match status" value="1"/>
</dbReference>
<dbReference type="GO" id="GO:0016887">
    <property type="term" value="F:ATP hydrolysis activity"/>
    <property type="evidence" value="ECO:0007669"/>
    <property type="project" value="TreeGrafter"/>
</dbReference>
<dbReference type="GO" id="GO:0005524">
    <property type="term" value="F:ATP binding"/>
    <property type="evidence" value="ECO:0007669"/>
    <property type="project" value="UniProtKB-KW"/>
</dbReference>